<dbReference type="SMART" id="SM00382">
    <property type="entry name" value="AAA"/>
    <property type="match status" value="1"/>
</dbReference>
<dbReference type="InterPro" id="IPR025943">
    <property type="entry name" value="Sigma_54_int_dom_ATP-bd_2"/>
</dbReference>
<dbReference type="GO" id="GO:0043565">
    <property type="term" value="F:sequence-specific DNA binding"/>
    <property type="evidence" value="ECO:0007669"/>
    <property type="project" value="InterPro"/>
</dbReference>
<evidence type="ECO:0000259" key="6">
    <source>
        <dbReference type="PROSITE" id="PS50045"/>
    </source>
</evidence>
<evidence type="ECO:0000256" key="2">
    <source>
        <dbReference type="ARBA" id="ARBA00022840"/>
    </source>
</evidence>
<dbReference type="OrthoDB" id="9771372at2"/>
<sequence>MMAHLLVSWIARNNDFLTNEQGGFGGVNPQGPNADFHQHYFAAEDLEQHILLYADARQENHAEHLVAYLRRQHPGRDISAELLPLTDVIDLAEVKTKVETWLLAHREDELALFFSPGTSIMQLAWYICHTTLGLRTRLLQTRASRHLVKGQPGLTEMQEERSATPVTAIIREKQLGSGRVTEPAQYQGHLLPPALKAVYERADLVAQTDKVTVLIRGESGTGKEQLARYVHERSARAGKPFLALNCAALTDSVLESRLFGYQKGAFTGADKNTAGVFELAEGGTLFLDEIGDISPAVQVALLRALQEGEIQPVGGAPRRVNVRVVAATNAPLEARCREDRFRWDLYYRLAVAELEPPPLRDWPAAEREALLDHLLETKRVDLARPIQLRLAAPTRQLLLNYAFPGNIRELENLLETLYVFQPGEELVEPAALPRRLYEPTVAGSSLRLADVEREHLLRVLALKNNVKRQAALTLGIDERTLAAKLRSYEQLS</sequence>
<dbReference type="FunFam" id="3.40.50.300:FF:000006">
    <property type="entry name" value="DNA-binding transcriptional regulator NtrC"/>
    <property type="match status" value="1"/>
</dbReference>
<dbReference type="InterPro" id="IPR025944">
    <property type="entry name" value="Sigma_54_int_dom_CS"/>
</dbReference>
<keyword evidence="4" id="KW-0238">DNA-binding</keyword>
<dbReference type="InterPro" id="IPR003593">
    <property type="entry name" value="AAA+_ATPase"/>
</dbReference>
<dbReference type="PROSITE" id="PS50045">
    <property type="entry name" value="SIGMA54_INTERACT_4"/>
    <property type="match status" value="1"/>
</dbReference>
<dbReference type="SUPFAM" id="SSF46689">
    <property type="entry name" value="Homeodomain-like"/>
    <property type="match status" value="1"/>
</dbReference>
<dbReference type="InterPro" id="IPR002078">
    <property type="entry name" value="Sigma_54_int"/>
</dbReference>
<dbReference type="GO" id="GO:0005524">
    <property type="term" value="F:ATP binding"/>
    <property type="evidence" value="ECO:0007669"/>
    <property type="project" value="UniProtKB-KW"/>
</dbReference>
<dbReference type="InterPro" id="IPR058031">
    <property type="entry name" value="AAA_lid_NorR"/>
</dbReference>
<evidence type="ECO:0000256" key="1">
    <source>
        <dbReference type="ARBA" id="ARBA00022741"/>
    </source>
</evidence>
<dbReference type="EMBL" id="SRMB01000009">
    <property type="protein sequence ID" value="TGE20891.1"/>
    <property type="molecule type" value="Genomic_DNA"/>
</dbReference>
<feature type="domain" description="Sigma-54 factor interaction" evidence="6">
    <location>
        <begin position="193"/>
        <end position="419"/>
    </location>
</feature>
<dbReference type="AlphaFoldDB" id="A0A4Z0PV87"/>
<dbReference type="CDD" id="cd00009">
    <property type="entry name" value="AAA"/>
    <property type="match status" value="1"/>
</dbReference>
<dbReference type="InterPro" id="IPR025662">
    <property type="entry name" value="Sigma_54_int_dom_ATP-bd_1"/>
</dbReference>
<reference evidence="7 8" key="1">
    <citation type="submission" date="2019-04" db="EMBL/GenBank/DDBJ databases">
        <authorList>
            <person name="Feng G."/>
            <person name="Zhang J."/>
            <person name="Zhu H."/>
        </authorList>
    </citation>
    <scope>NUCLEOTIDE SEQUENCE [LARGE SCALE GENOMIC DNA]</scope>
    <source>
        <strain evidence="7 8">9PBR-1</strain>
    </source>
</reference>
<keyword evidence="1" id="KW-0547">Nucleotide-binding</keyword>
<evidence type="ECO:0000313" key="8">
    <source>
        <dbReference type="Proteomes" id="UP000298471"/>
    </source>
</evidence>
<gene>
    <name evidence="7" type="ORF">E5K02_25140</name>
</gene>
<keyword evidence="8" id="KW-1185">Reference proteome</keyword>
<dbReference type="InterPro" id="IPR009057">
    <property type="entry name" value="Homeodomain-like_sf"/>
</dbReference>
<dbReference type="GO" id="GO:0006355">
    <property type="term" value="P:regulation of DNA-templated transcription"/>
    <property type="evidence" value="ECO:0007669"/>
    <property type="project" value="InterPro"/>
</dbReference>
<dbReference type="PROSITE" id="PS00688">
    <property type="entry name" value="SIGMA54_INTERACT_3"/>
    <property type="match status" value="1"/>
</dbReference>
<organism evidence="7 8">
    <name type="scientific">Hymenobacter metallicola</name>
    <dbReference type="NCBI Taxonomy" id="2563114"/>
    <lineage>
        <taxon>Bacteria</taxon>
        <taxon>Pseudomonadati</taxon>
        <taxon>Bacteroidota</taxon>
        <taxon>Cytophagia</taxon>
        <taxon>Cytophagales</taxon>
        <taxon>Hymenobacteraceae</taxon>
        <taxon>Hymenobacter</taxon>
    </lineage>
</organism>
<dbReference type="Gene3D" id="1.10.10.60">
    <property type="entry name" value="Homeodomain-like"/>
    <property type="match status" value="1"/>
</dbReference>
<dbReference type="PROSITE" id="PS00676">
    <property type="entry name" value="SIGMA54_INTERACT_2"/>
    <property type="match status" value="1"/>
</dbReference>
<name>A0A4Z0PV87_9BACT</name>
<keyword evidence="5" id="KW-0804">Transcription</keyword>
<dbReference type="InterPro" id="IPR002197">
    <property type="entry name" value="HTH_Fis"/>
</dbReference>
<proteinExistence type="predicted"/>
<dbReference type="Gene3D" id="3.40.50.300">
    <property type="entry name" value="P-loop containing nucleotide triphosphate hydrolases"/>
    <property type="match status" value="1"/>
</dbReference>
<evidence type="ECO:0000256" key="4">
    <source>
        <dbReference type="ARBA" id="ARBA00023125"/>
    </source>
</evidence>
<dbReference type="Pfam" id="PF02954">
    <property type="entry name" value="HTH_8"/>
    <property type="match status" value="1"/>
</dbReference>
<accession>A0A4Z0PV87</accession>
<evidence type="ECO:0000256" key="5">
    <source>
        <dbReference type="ARBA" id="ARBA00023163"/>
    </source>
</evidence>
<dbReference type="Pfam" id="PF00158">
    <property type="entry name" value="Sigma54_activat"/>
    <property type="match status" value="1"/>
</dbReference>
<evidence type="ECO:0000256" key="3">
    <source>
        <dbReference type="ARBA" id="ARBA00023015"/>
    </source>
</evidence>
<evidence type="ECO:0000313" key="7">
    <source>
        <dbReference type="EMBL" id="TGE20891.1"/>
    </source>
</evidence>
<keyword evidence="2" id="KW-0067">ATP-binding</keyword>
<dbReference type="Gene3D" id="1.10.8.60">
    <property type="match status" value="1"/>
</dbReference>
<dbReference type="Pfam" id="PF25601">
    <property type="entry name" value="AAA_lid_14"/>
    <property type="match status" value="1"/>
</dbReference>
<dbReference type="SUPFAM" id="SSF52540">
    <property type="entry name" value="P-loop containing nucleoside triphosphate hydrolases"/>
    <property type="match status" value="1"/>
</dbReference>
<comment type="caution">
    <text evidence="7">The sequence shown here is derived from an EMBL/GenBank/DDBJ whole genome shotgun (WGS) entry which is preliminary data.</text>
</comment>
<dbReference type="Proteomes" id="UP000298471">
    <property type="component" value="Unassembled WGS sequence"/>
</dbReference>
<dbReference type="InterPro" id="IPR027417">
    <property type="entry name" value="P-loop_NTPase"/>
</dbReference>
<dbReference type="PANTHER" id="PTHR32071:SF122">
    <property type="entry name" value="SIGMA FACTOR"/>
    <property type="match status" value="1"/>
</dbReference>
<protein>
    <submittedName>
        <fullName evidence="7">AAA family ATPase</fullName>
    </submittedName>
</protein>
<dbReference type="PROSITE" id="PS00675">
    <property type="entry name" value="SIGMA54_INTERACT_1"/>
    <property type="match status" value="1"/>
</dbReference>
<dbReference type="PANTHER" id="PTHR32071">
    <property type="entry name" value="TRANSCRIPTIONAL REGULATORY PROTEIN"/>
    <property type="match status" value="1"/>
</dbReference>
<keyword evidence="3" id="KW-0805">Transcription regulation</keyword>